<accession>A0AA36D5W7</accession>
<dbReference type="EMBL" id="CATQJA010002663">
    <property type="protein sequence ID" value="CAJ0581316.1"/>
    <property type="molecule type" value="Genomic_DNA"/>
</dbReference>
<evidence type="ECO:0000256" key="1">
    <source>
        <dbReference type="SAM" id="MobiDB-lite"/>
    </source>
</evidence>
<name>A0AA36D5W7_9BILA</name>
<reference evidence="2" key="1">
    <citation type="submission" date="2023-06" db="EMBL/GenBank/DDBJ databases">
        <authorList>
            <person name="Delattre M."/>
        </authorList>
    </citation>
    <scope>NUCLEOTIDE SEQUENCE</scope>
    <source>
        <strain evidence="2">AF72</strain>
    </source>
</reference>
<keyword evidence="3" id="KW-1185">Reference proteome</keyword>
<feature type="region of interest" description="Disordered" evidence="1">
    <location>
        <begin position="37"/>
        <end position="112"/>
    </location>
</feature>
<protein>
    <submittedName>
        <fullName evidence="2">Uncharacterized protein</fullName>
    </submittedName>
</protein>
<dbReference type="Proteomes" id="UP001177023">
    <property type="component" value="Unassembled WGS sequence"/>
</dbReference>
<evidence type="ECO:0000313" key="3">
    <source>
        <dbReference type="Proteomes" id="UP001177023"/>
    </source>
</evidence>
<gene>
    <name evidence="2" type="ORF">MSPICULIGERA_LOCUS19480</name>
</gene>
<feature type="region of interest" description="Disordered" evidence="1">
    <location>
        <begin position="164"/>
        <end position="191"/>
    </location>
</feature>
<feature type="compositionally biased region" description="Acidic residues" evidence="1">
    <location>
        <begin position="164"/>
        <end position="175"/>
    </location>
</feature>
<organism evidence="2 3">
    <name type="scientific">Mesorhabditis spiculigera</name>
    <dbReference type="NCBI Taxonomy" id="96644"/>
    <lineage>
        <taxon>Eukaryota</taxon>
        <taxon>Metazoa</taxon>
        <taxon>Ecdysozoa</taxon>
        <taxon>Nematoda</taxon>
        <taxon>Chromadorea</taxon>
        <taxon>Rhabditida</taxon>
        <taxon>Rhabditina</taxon>
        <taxon>Rhabditomorpha</taxon>
        <taxon>Rhabditoidea</taxon>
        <taxon>Rhabditidae</taxon>
        <taxon>Mesorhabditinae</taxon>
        <taxon>Mesorhabditis</taxon>
    </lineage>
</organism>
<sequence length="191" mass="21566">MQVYRANNTLWEQHKPVKRDYQFKVIEVHVPPKYYIWPSRKGSVDRDENYNTQDSLRVSGPSTSSTATTATSAYSSAPASANHNGYGAARRSLARRRNQEAAEPSSRSVPPRCAACHCRIEEPSSAVPVRKLSQKKDKANTEPLSASMPTFQILSIEKKWESFDAEETDEDELDEGLAGMQIEEGRRWTHH</sequence>
<dbReference type="AlphaFoldDB" id="A0AA36D5W7"/>
<evidence type="ECO:0000313" key="2">
    <source>
        <dbReference type="EMBL" id="CAJ0581316.1"/>
    </source>
</evidence>
<comment type="caution">
    <text evidence="2">The sequence shown here is derived from an EMBL/GenBank/DDBJ whole genome shotgun (WGS) entry which is preliminary data.</text>
</comment>
<feature type="non-terminal residue" evidence="2">
    <location>
        <position position="1"/>
    </location>
</feature>
<feature type="compositionally biased region" description="Low complexity" evidence="1">
    <location>
        <begin position="62"/>
        <end position="81"/>
    </location>
</feature>
<proteinExistence type="predicted"/>